<evidence type="ECO:0000313" key="2">
    <source>
        <dbReference type="Proteomes" id="UP000002305"/>
    </source>
</evidence>
<reference evidence="1 2" key="1">
    <citation type="journal article" date="2009" name="BMC Genomics">
        <title>Analysis of the Rickettsia africae genome reveals that virulence acquisition in Rickettsia species may be explained by genome reduction.</title>
        <authorList>
            <person name="Fournier P.-E."/>
            <person name="El Karkouri K."/>
            <person name="Leroy Q."/>
            <person name="Robert C."/>
            <person name="Giumelli B."/>
            <person name="Renesto P."/>
            <person name="Socolovschi C."/>
            <person name="Parola P."/>
            <person name="Audic S."/>
            <person name="Raoult D."/>
        </authorList>
    </citation>
    <scope>NUCLEOTIDE SEQUENCE [LARGE SCALE GENOMIC DNA]</scope>
    <source>
        <strain evidence="1 2">ESF-5</strain>
    </source>
</reference>
<dbReference type="RefSeq" id="WP_012719554.1">
    <property type="nucleotide sequence ID" value="NC_012633.1"/>
</dbReference>
<organism evidence="1 2">
    <name type="scientific">Rickettsia africae (strain ESF-5)</name>
    <dbReference type="NCBI Taxonomy" id="347255"/>
    <lineage>
        <taxon>Bacteria</taxon>
        <taxon>Pseudomonadati</taxon>
        <taxon>Pseudomonadota</taxon>
        <taxon>Alphaproteobacteria</taxon>
        <taxon>Rickettsiales</taxon>
        <taxon>Rickettsiaceae</taxon>
        <taxon>Rickettsieae</taxon>
        <taxon>Rickettsia</taxon>
        <taxon>spotted fever group</taxon>
    </lineage>
</organism>
<sequence length="41" mass="4306">MVNMFGSFFSALGCTVGNAFGGGIFSSVGRFVGKMLGEYFD</sequence>
<evidence type="ECO:0000313" key="1">
    <source>
        <dbReference type="EMBL" id="ACP53308.1"/>
    </source>
</evidence>
<dbReference type="HOGENOM" id="CLU_215437_0_0_5"/>
<keyword evidence="2" id="KW-1185">Reference proteome</keyword>
<dbReference type="Proteomes" id="UP000002305">
    <property type="component" value="Chromosome"/>
</dbReference>
<gene>
    <name evidence="1" type="ordered locus">RAF_ORF0371</name>
</gene>
<name>C3PMZ8_RICAE</name>
<accession>C3PMZ8</accession>
<dbReference type="EMBL" id="CP001612">
    <property type="protein sequence ID" value="ACP53308.1"/>
    <property type="molecule type" value="Genomic_DNA"/>
</dbReference>
<protein>
    <recommendedName>
        <fullName evidence="3">Phage host specificity protein</fullName>
    </recommendedName>
</protein>
<proteinExistence type="predicted"/>
<dbReference type="AlphaFoldDB" id="C3PMZ8"/>
<dbReference type="KEGG" id="raf:RAF_ORF0371"/>
<evidence type="ECO:0008006" key="3">
    <source>
        <dbReference type="Google" id="ProtNLM"/>
    </source>
</evidence>